<accession>A0A5B7EHS9</accession>
<reference evidence="2 3" key="1">
    <citation type="submission" date="2019-05" db="EMBL/GenBank/DDBJ databases">
        <title>Another draft genome of Portunus trituberculatus and its Hox gene families provides insights of decapod evolution.</title>
        <authorList>
            <person name="Jeong J.-H."/>
            <person name="Song I."/>
            <person name="Kim S."/>
            <person name="Choi T."/>
            <person name="Kim D."/>
            <person name="Ryu S."/>
            <person name="Kim W."/>
        </authorList>
    </citation>
    <scope>NUCLEOTIDE SEQUENCE [LARGE SCALE GENOMIC DNA]</scope>
    <source>
        <tissue evidence="2">Muscle</tissue>
    </source>
</reference>
<dbReference type="AlphaFoldDB" id="A0A5B7EHS9"/>
<dbReference type="EMBL" id="VSRR010002940">
    <property type="protein sequence ID" value="MPC33921.1"/>
    <property type="molecule type" value="Genomic_DNA"/>
</dbReference>
<keyword evidence="3" id="KW-1185">Reference proteome</keyword>
<dbReference type="Proteomes" id="UP000324222">
    <property type="component" value="Unassembled WGS sequence"/>
</dbReference>
<comment type="caution">
    <text evidence="2">The sequence shown here is derived from an EMBL/GenBank/DDBJ whole genome shotgun (WGS) entry which is preliminary data.</text>
</comment>
<evidence type="ECO:0000313" key="2">
    <source>
        <dbReference type="EMBL" id="MPC33921.1"/>
    </source>
</evidence>
<feature type="signal peptide" evidence="1">
    <location>
        <begin position="1"/>
        <end position="38"/>
    </location>
</feature>
<proteinExistence type="predicted"/>
<evidence type="ECO:0000256" key="1">
    <source>
        <dbReference type="SAM" id="SignalP"/>
    </source>
</evidence>
<keyword evidence="1" id="KW-0732">Signal</keyword>
<evidence type="ECO:0000313" key="3">
    <source>
        <dbReference type="Proteomes" id="UP000324222"/>
    </source>
</evidence>
<evidence type="ECO:0008006" key="4">
    <source>
        <dbReference type="Google" id="ProtNLM"/>
    </source>
</evidence>
<name>A0A5B7EHS9_PORTR</name>
<feature type="chain" id="PRO_5022790995" description="Secreted protein" evidence="1">
    <location>
        <begin position="39"/>
        <end position="80"/>
    </location>
</feature>
<gene>
    <name evidence="2" type="ORF">E2C01_027290</name>
</gene>
<protein>
    <recommendedName>
        <fullName evidence="4">Secreted protein</fullName>
    </recommendedName>
</protein>
<organism evidence="2 3">
    <name type="scientific">Portunus trituberculatus</name>
    <name type="common">Swimming crab</name>
    <name type="synonym">Neptunus trituberculatus</name>
    <dbReference type="NCBI Taxonomy" id="210409"/>
    <lineage>
        <taxon>Eukaryota</taxon>
        <taxon>Metazoa</taxon>
        <taxon>Ecdysozoa</taxon>
        <taxon>Arthropoda</taxon>
        <taxon>Crustacea</taxon>
        <taxon>Multicrustacea</taxon>
        <taxon>Malacostraca</taxon>
        <taxon>Eumalacostraca</taxon>
        <taxon>Eucarida</taxon>
        <taxon>Decapoda</taxon>
        <taxon>Pleocyemata</taxon>
        <taxon>Brachyura</taxon>
        <taxon>Eubrachyura</taxon>
        <taxon>Portunoidea</taxon>
        <taxon>Portunidae</taxon>
        <taxon>Portuninae</taxon>
        <taxon>Portunus</taxon>
    </lineage>
</organism>
<sequence>MGAPCRVKGASIMAELLGRLLYLRLLLSSKLYPTVVRAVVVAAHGACHVSGLAGGGGATTEPLSKGMAAARSAPKLTDAP</sequence>